<proteinExistence type="predicted"/>
<dbReference type="InterPro" id="IPR058245">
    <property type="entry name" value="NreC/VraR/RcsB-like_REC"/>
</dbReference>
<dbReference type="PANTHER" id="PTHR43214">
    <property type="entry name" value="TWO-COMPONENT RESPONSE REGULATOR"/>
    <property type="match status" value="1"/>
</dbReference>
<dbReference type="InterPro" id="IPR011006">
    <property type="entry name" value="CheY-like_superfamily"/>
</dbReference>
<gene>
    <name evidence="6" type="ORF">ENQ76_07350</name>
</gene>
<dbReference type="GO" id="GO:0003677">
    <property type="term" value="F:DNA binding"/>
    <property type="evidence" value="ECO:0007669"/>
    <property type="project" value="UniProtKB-KW"/>
</dbReference>
<dbReference type="AlphaFoldDB" id="A0A7C2NUN6"/>
<reference evidence="6" key="1">
    <citation type="journal article" date="2020" name="mSystems">
        <title>Genome- and Community-Level Interaction Insights into Carbon Utilization and Element Cycling Functions of Hydrothermarchaeota in Hydrothermal Sediment.</title>
        <authorList>
            <person name="Zhou Z."/>
            <person name="Liu Y."/>
            <person name="Xu W."/>
            <person name="Pan J."/>
            <person name="Luo Z.H."/>
            <person name="Li M."/>
        </authorList>
    </citation>
    <scope>NUCLEOTIDE SEQUENCE [LARGE SCALE GENOMIC DNA]</scope>
    <source>
        <strain evidence="6">SpSt-339</strain>
    </source>
</reference>
<organism evidence="6">
    <name type="scientific">Schlesneria paludicola</name>
    <dbReference type="NCBI Taxonomy" id="360056"/>
    <lineage>
        <taxon>Bacteria</taxon>
        <taxon>Pseudomonadati</taxon>
        <taxon>Planctomycetota</taxon>
        <taxon>Planctomycetia</taxon>
        <taxon>Planctomycetales</taxon>
        <taxon>Planctomycetaceae</taxon>
        <taxon>Schlesneria</taxon>
    </lineage>
</organism>
<dbReference type="GO" id="GO:0000160">
    <property type="term" value="P:phosphorelay signal transduction system"/>
    <property type="evidence" value="ECO:0007669"/>
    <property type="project" value="InterPro"/>
</dbReference>
<dbReference type="SUPFAM" id="SSF52172">
    <property type="entry name" value="CheY-like"/>
    <property type="match status" value="1"/>
</dbReference>
<evidence type="ECO:0000256" key="2">
    <source>
        <dbReference type="ARBA" id="ARBA00023125"/>
    </source>
</evidence>
<dbReference type="CDD" id="cd17535">
    <property type="entry name" value="REC_NarL-like"/>
    <property type="match status" value="1"/>
</dbReference>
<dbReference type="PANTHER" id="PTHR43214:SF41">
    <property type="entry name" value="NITRATE_NITRITE RESPONSE REGULATOR PROTEIN NARP"/>
    <property type="match status" value="1"/>
</dbReference>
<dbReference type="EMBL" id="DSOK01000213">
    <property type="protein sequence ID" value="HEN15268.1"/>
    <property type="molecule type" value="Genomic_DNA"/>
</dbReference>
<keyword evidence="4" id="KW-0597">Phosphoprotein</keyword>
<dbReference type="PROSITE" id="PS50110">
    <property type="entry name" value="RESPONSE_REGULATORY"/>
    <property type="match status" value="1"/>
</dbReference>
<evidence type="ECO:0000256" key="4">
    <source>
        <dbReference type="PROSITE-ProRule" id="PRU00169"/>
    </source>
</evidence>
<dbReference type="InterPro" id="IPR039420">
    <property type="entry name" value="WalR-like"/>
</dbReference>
<keyword evidence="2" id="KW-0238">DNA-binding</keyword>
<name>A0A7C2NUN6_9PLAN</name>
<keyword evidence="1" id="KW-0805">Transcription regulation</keyword>
<evidence type="ECO:0000256" key="1">
    <source>
        <dbReference type="ARBA" id="ARBA00023015"/>
    </source>
</evidence>
<evidence type="ECO:0000313" key="6">
    <source>
        <dbReference type="EMBL" id="HEN15268.1"/>
    </source>
</evidence>
<accession>A0A7C2NUN6</accession>
<feature type="modified residue" description="4-aspartylphosphate" evidence="4">
    <location>
        <position position="94"/>
    </location>
</feature>
<dbReference type="InterPro" id="IPR001789">
    <property type="entry name" value="Sig_transdc_resp-reg_receiver"/>
</dbReference>
<evidence type="ECO:0000259" key="5">
    <source>
        <dbReference type="PROSITE" id="PS50110"/>
    </source>
</evidence>
<sequence>MGGIHQSRTAGCPMSAEPLVRKNSLGVTDTPPDRLSCDALMTIRLMIVDDHDLVREGLRLTFEGTDVEVVAEAADGQEAFEKLANQSIDVALVDIRMPAADGLHFLKLLQQAGLPLPVVLMHTVNDGGENIRRCSALGAKGLIAKGHDKQELLSAIHRVHTGEELWQDSPVKSAPPVSRGAM</sequence>
<protein>
    <submittedName>
        <fullName evidence="6">Response regulator transcription factor</fullName>
    </submittedName>
</protein>
<dbReference type="SMART" id="SM00448">
    <property type="entry name" value="REC"/>
    <property type="match status" value="1"/>
</dbReference>
<feature type="domain" description="Response regulatory" evidence="5">
    <location>
        <begin position="44"/>
        <end position="160"/>
    </location>
</feature>
<comment type="caution">
    <text evidence="6">The sequence shown here is derived from an EMBL/GenBank/DDBJ whole genome shotgun (WGS) entry which is preliminary data.</text>
</comment>
<dbReference type="Pfam" id="PF00072">
    <property type="entry name" value="Response_reg"/>
    <property type="match status" value="1"/>
</dbReference>
<dbReference type="Gene3D" id="3.40.50.2300">
    <property type="match status" value="1"/>
</dbReference>
<evidence type="ECO:0000256" key="3">
    <source>
        <dbReference type="ARBA" id="ARBA00023163"/>
    </source>
</evidence>
<keyword evidence="3" id="KW-0804">Transcription</keyword>